<dbReference type="OrthoDB" id="9762883at2"/>
<name>A0A1G5S726_9FIRM</name>
<organism evidence="1 2">
    <name type="scientific">Acidaminobacter hydrogenoformans DSM 2784</name>
    <dbReference type="NCBI Taxonomy" id="1120920"/>
    <lineage>
        <taxon>Bacteria</taxon>
        <taxon>Bacillati</taxon>
        <taxon>Bacillota</taxon>
        <taxon>Clostridia</taxon>
        <taxon>Peptostreptococcales</taxon>
        <taxon>Acidaminobacteraceae</taxon>
        <taxon>Acidaminobacter</taxon>
    </lineage>
</organism>
<dbReference type="RefSeq" id="WP_092593243.1">
    <property type="nucleotide sequence ID" value="NZ_FMWL01000027.1"/>
</dbReference>
<dbReference type="EMBL" id="FMWL01000027">
    <property type="protein sequence ID" value="SCZ81937.1"/>
    <property type="molecule type" value="Genomic_DNA"/>
</dbReference>
<evidence type="ECO:0000313" key="1">
    <source>
        <dbReference type="EMBL" id="SCZ81937.1"/>
    </source>
</evidence>
<keyword evidence="2" id="KW-1185">Reference proteome</keyword>
<dbReference type="AlphaFoldDB" id="A0A1G5S726"/>
<dbReference type="Proteomes" id="UP000199208">
    <property type="component" value="Unassembled WGS sequence"/>
</dbReference>
<dbReference type="STRING" id="1120920.SAMN03080599_03185"/>
<proteinExistence type="predicted"/>
<protein>
    <submittedName>
        <fullName evidence="1">Uncharacterized protein</fullName>
    </submittedName>
</protein>
<accession>A0A1G5S726</accession>
<sequence>MIHLPFRNCAASLPDSEKVFCRWSPDRPRTAPALLLLIFTFSLLFSGCGQTAEAEVMEDNTSAVASFETALDSLPNEPEPSQAIEDMAVQAFAIEASLGENHYQYVYVDLDDDGALETLVWLYGANFTSTKGDALMILRPDGTLLQAFHAVHTPVTVSEEMKGRYRSFYMYSADGKYARFDFVLQYPEVMEMATEVGYDAVEGREAFLGLEGDVAHPILF</sequence>
<evidence type="ECO:0000313" key="2">
    <source>
        <dbReference type="Proteomes" id="UP000199208"/>
    </source>
</evidence>
<reference evidence="1 2" key="1">
    <citation type="submission" date="2016-10" db="EMBL/GenBank/DDBJ databases">
        <authorList>
            <person name="de Groot N.N."/>
        </authorList>
    </citation>
    <scope>NUCLEOTIDE SEQUENCE [LARGE SCALE GENOMIC DNA]</scope>
    <source>
        <strain evidence="1 2">DSM 2784</strain>
    </source>
</reference>
<gene>
    <name evidence="1" type="ORF">SAMN03080599_03185</name>
</gene>